<sequence>MAYPGLVQRPIFICDNDRLVTEASSSVFAQRNHISPAGIRHLWNGLSNFINVSLKSHKGVLLPALGTFVVGQALEDRYATYKRYRPTFSLLEGRFGGVSQEKSKFRLLSRAAVAQLNYQLISQDAQIHRSIAQRLLSEILQRLATHIVSGHAIKVVFPSVGQLVRNRAGRIEFVFDRALVEALELGLGPGNPSWNVGYEVSGAGAAMNTAAATAGTAAGEAYQPAAGAPQQQQYLQQQQPLSQQQSPQQQPGRTGVAPPQLRLLSPSPQVVNQHMESLQTLMKLCKQCDRTGVGAVPRAQLEGWLQSHCRPLLAAVDGATMLDMLLRHTYGTTGRFVQYMSFLQDLEEVVLLGPEAAAASAAAGPEAQEAAAAAAYPSAAGSPAGAAAQQQQQQAQPLAWLVQQQQGEDEQVPQQQQVEPAYGGEAGLRHQLPRRSDQAVPPLLLFDDEAAAAGGDAACVPGLGPEPVPMNHYLQNMISPRSRSEYDEFNRFHFSRIKQQGRDKRAITPKVGEEPMNRTEAAAYQQEMRSPRVSAEVASRARSPELALPSNRVDHVADILQLEGRPDRRPVQDRLFPAVPSDQASLYSRPASKGMRGMGASYDFGSRDHIFEQGLM</sequence>
<evidence type="ECO:0000259" key="2">
    <source>
        <dbReference type="Pfam" id="PF14908"/>
    </source>
</evidence>
<dbReference type="InterPro" id="IPR028034">
    <property type="entry name" value="HU-CCDC81"/>
</dbReference>
<feature type="domain" description="CCDC81 HU" evidence="2">
    <location>
        <begin position="19"/>
        <end position="91"/>
    </location>
</feature>
<evidence type="ECO:0000313" key="4">
    <source>
        <dbReference type="EMBL" id="SZX76528.1"/>
    </source>
</evidence>
<dbReference type="Pfam" id="PF18289">
    <property type="entry name" value="HU-CCDC81_euk_2"/>
    <property type="match status" value="1"/>
</dbReference>
<name>A0A383WG85_TETOB</name>
<proteinExistence type="predicted"/>
<dbReference type="InterPro" id="IPR040673">
    <property type="entry name" value="CCDC81_HU_dom_2"/>
</dbReference>
<evidence type="ECO:0000256" key="1">
    <source>
        <dbReference type="SAM" id="MobiDB-lite"/>
    </source>
</evidence>
<dbReference type="PANTHER" id="PTHR14362:SF2">
    <property type="entry name" value="COILED-COIL DOMAIN-CONTAINING PROTEIN 81"/>
    <property type="match status" value="1"/>
</dbReference>
<evidence type="ECO:0008006" key="6">
    <source>
        <dbReference type="Google" id="ProtNLM"/>
    </source>
</evidence>
<dbReference type="InterPro" id="IPR026295">
    <property type="entry name" value="CCD81"/>
</dbReference>
<feature type="domain" description="CCDC81 HU" evidence="3">
    <location>
        <begin position="113"/>
        <end position="184"/>
    </location>
</feature>
<accession>A0A383WG85</accession>
<dbReference type="PANTHER" id="PTHR14362">
    <property type="entry name" value="COILED-COIL DOMAIN-CONTAINING PROTEIN 81"/>
    <property type="match status" value="1"/>
</dbReference>
<evidence type="ECO:0000259" key="3">
    <source>
        <dbReference type="Pfam" id="PF18289"/>
    </source>
</evidence>
<keyword evidence="5" id="KW-1185">Reference proteome</keyword>
<gene>
    <name evidence="4" type="ORF">BQ4739_LOCUS16911</name>
</gene>
<dbReference type="EMBL" id="FNXT01001260">
    <property type="protein sequence ID" value="SZX76528.1"/>
    <property type="molecule type" value="Genomic_DNA"/>
</dbReference>
<dbReference type="Proteomes" id="UP000256970">
    <property type="component" value="Unassembled WGS sequence"/>
</dbReference>
<evidence type="ECO:0000313" key="5">
    <source>
        <dbReference type="Proteomes" id="UP000256970"/>
    </source>
</evidence>
<dbReference type="GO" id="GO:0005815">
    <property type="term" value="C:microtubule organizing center"/>
    <property type="evidence" value="ECO:0007669"/>
    <property type="project" value="TreeGrafter"/>
</dbReference>
<organism evidence="4 5">
    <name type="scientific">Tetradesmus obliquus</name>
    <name type="common">Green alga</name>
    <name type="synonym">Acutodesmus obliquus</name>
    <dbReference type="NCBI Taxonomy" id="3088"/>
    <lineage>
        <taxon>Eukaryota</taxon>
        <taxon>Viridiplantae</taxon>
        <taxon>Chlorophyta</taxon>
        <taxon>core chlorophytes</taxon>
        <taxon>Chlorophyceae</taxon>
        <taxon>CS clade</taxon>
        <taxon>Sphaeropleales</taxon>
        <taxon>Scenedesmaceae</taxon>
        <taxon>Tetradesmus</taxon>
    </lineage>
</organism>
<feature type="region of interest" description="Disordered" evidence="1">
    <location>
        <begin position="222"/>
        <end position="262"/>
    </location>
</feature>
<dbReference type="Pfam" id="PF14908">
    <property type="entry name" value="HU-CCDC81_euk_1"/>
    <property type="match status" value="1"/>
</dbReference>
<dbReference type="AlphaFoldDB" id="A0A383WG85"/>
<reference evidence="4 5" key="1">
    <citation type="submission" date="2016-10" db="EMBL/GenBank/DDBJ databases">
        <authorList>
            <person name="Cai Z."/>
        </authorList>
    </citation>
    <scope>NUCLEOTIDE SEQUENCE [LARGE SCALE GENOMIC DNA]</scope>
</reference>
<protein>
    <recommendedName>
        <fullName evidence="6">CCDC81 HU domain-containing protein</fullName>
    </recommendedName>
</protein>